<name>A0A9P5D9X0_9HYPO</name>
<dbReference type="InterPro" id="IPR011032">
    <property type="entry name" value="GroES-like_sf"/>
</dbReference>
<comment type="similarity">
    <text evidence="1">Belongs to the zinc-containing alcohol dehydrogenase family.</text>
</comment>
<dbReference type="CDD" id="cd08249">
    <property type="entry name" value="enoyl_reductase_like"/>
    <property type="match status" value="1"/>
</dbReference>
<feature type="domain" description="Enoyl reductase (ER)" evidence="3">
    <location>
        <begin position="7"/>
        <end position="343"/>
    </location>
</feature>
<dbReference type="Proteomes" id="UP000749293">
    <property type="component" value="Unassembled WGS sequence"/>
</dbReference>
<keyword evidence="2" id="KW-0560">Oxidoreductase</keyword>
<evidence type="ECO:0000256" key="2">
    <source>
        <dbReference type="ARBA" id="ARBA00023002"/>
    </source>
</evidence>
<evidence type="ECO:0000313" key="4">
    <source>
        <dbReference type="EMBL" id="KAF4126964.1"/>
    </source>
</evidence>
<dbReference type="Gene3D" id="3.90.180.10">
    <property type="entry name" value="Medium-chain alcohol dehydrogenases, catalytic domain"/>
    <property type="match status" value="1"/>
</dbReference>
<dbReference type="RefSeq" id="XP_035325616.1">
    <property type="nucleotide sequence ID" value="XM_035462686.1"/>
</dbReference>
<dbReference type="AlphaFoldDB" id="A0A9P5D9X0"/>
<feature type="non-terminal residue" evidence="4">
    <location>
        <position position="1"/>
    </location>
</feature>
<evidence type="ECO:0000313" key="5">
    <source>
        <dbReference type="Proteomes" id="UP000749293"/>
    </source>
</evidence>
<dbReference type="GO" id="GO:0016651">
    <property type="term" value="F:oxidoreductase activity, acting on NAD(P)H"/>
    <property type="evidence" value="ECO:0007669"/>
    <property type="project" value="InterPro"/>
</dbReference>
<dbReference type="Pfam" id="PF08240">
    <property type="entry name" value="ADH_N"/>
    <property type="match status" value="1"/>
</dbReference>
<dbReference type="SUPFAM" id="SSF50129">
    <property type="entry name" value="GroES-like"/>
    <property type="match status" value="1"/>
</dbReference>
<reference evidence="4" key="1">
    <citation type="submission" date="2020-03" db="EMBL/GenBank/DDBJ databases">
        <title>Site-based positive gene gene selection in Geosmithia morbida across the United States reveals a broad range of putative effectors and factors for local host and environmental adapation.</title>
        <authorList>
            <person name="Onufrak A."/>
            <person name="Murdoch R.W."/>
            <person name="Gazis R."/>
            <person name="Huff M."/>
            <person name="Staton M."/>
            <person name="Klingeman W."/>
            <person name="Hadziabdic D."/>
        </authorList>
    </citation>
    <scope>NUCLEOTIDE SEQUENCE</scope>
    <source>
        <strain evidence="4">1262</strain>
    </source>
</reference>
<dbReference type="SUPFAM" id="SSF51735">
    <property type="entry name" value="NAD(P)-binding Rossmann-fold domains"/>
    <property type="match status" value="1"/>
</dbReference>
<dbReference type="SMART" id="SM00829">
    <property type="entry name" value="PKS_ER"/>
    <property type="match status" value="1"/>
</dbReference>
<dbReference type="InterPro" id="IPR013154">
    <property type="entry name" value="ADH-like_N"/>
</dbReference>
<dbReference type="OrthoDB" id="3233595at2759"/>
<dbReference type="InterPro" id="IPR020843">
    <property type="entry name" value="ER"/>
</dbReference>
<evidence type="ECO:0000259" key="3">
    <source>
        <dbReference type="SMART" id="SM00829"/>
    </source>
</evidence>
<dbReference type="InterPro" id="IPR047122">
    <property type="entry name" value="Trans-enoyl_RdTase-like"/>
</dbReference>
<keyword evidence="5" id="KW-1185">Reference proteome</keyword>
<evidence type="ECO:0000256" key="1">
    <source>
        <dbReference type="ARBA" id="ARBA00008072"/>
    </source>
</evidence>
<dbReference type="InterPro" id="IPR036291">
    <property type="entry name" value="NAD(P)-bd_dom_sf"/>
</dbReference>
<dbReference type="Gene3D" id="3.40.50.720">
    <property type="entry name" value="NAD(P)-binding Rossmann-like Domain"/>
    <property type="match status" value="1"/>
</dbReference>
<organism evidence="4 5">
    <name type="scientific">Geosmithia morbida</name>
    <dbReference type="NCBI Taxonomy" id="1094350"/>
    <lineage>
        <taxon>Eukaryota</taxon>
        <taxon>Fungi</taxon>
        <taxon>Dikarya</taxon>
        <taxon>Ascomycota</taxon>
        <taxon>Pezizomycotina</taxon>
        <taxon>Sordariomycetes</taxon>
        <taxon>Hypocreomycetidae</taxon>
        <taxon>Hypocreales</taxon>
        <taxon>Bionectriaceae</taxon>
        <taxon>Geosmithia</taxon>
    </lineage>
</organism>
<gene>
    <name evidence="4" type="ORF">GMORB2_0701</name>
</gene>
<protein>
    <submittedName>
        <fullName evidence="4">Alcohol dehydrogenase GroES-like domain</fullName>
    </submittedName>
</protein>
<comment type="caution">
    <text evidence="4">The sequence shown here is derived from an EMBL/GenBank/DDBJ whole genome shotgun (WGS) entry which is preliminary data.</text>
</comment>
<dbReference type="GeneID" id="55966931"/>
<dbReference type="PANTHER" id="PTHR45348">
    <property type="entry name" value="HYPOTHETICAL OXIDOREDUCTASE (EUROFUNG)"/>
    <property type="match status" value="1"/>
</dbReference>
<sequence length="348" mass="37130">MKQAIVSANANVVIEDSPIPTPSDNELLVKVMIAGTNPKDWKFPTIETPHNSGDDVAGIVEAVGPGVWEFAKGDRVAGVHAFPDPGGAYAEYAILPAHQTFRLPPNISFEEGATVPLAALAASFGLFYTLELPSAWNGHPLNPTPLLVYGASSAVGSYAIKLALSCGIHPIVAVGSANSSFVEPLLVAEEGDVLLDYTAYHDPQDLADAIREAFEMAGIHRGRTPYALDAVSLPGTFDKVVSKAMAGPPINGRKPHLAVMLPGQDYSSVDGSIQVSEVYTGVAHQGGNVGRRFAYLACRMFSLGLREGWLPPHPHEVREEGLEVLQEVLQMSMRGKIHGKKIVLRVAE</sequence>
<dbReference type="EMBL" id="JAANYQ010000001">
    <property type="protein sequence ID" value="KAF4126964.1"/>
    <property type="molecule type" value="Genomic_DNA"/>
</dbReference>
<dbReference type="PANTHER" id="PTHR45348:SF5">
    <property type="entry name" value="OXIDOREDUCTASE, PUTATIVE (AFU_ORTHOLOGUE AFUA_8G01420)-RELATED"/>
    <property type="match status" value="1"/>
</dbReference>
<proteinExistence type="inferred from homology"/>
<accession>A0A9P5D9X0</accession>